<keyword evidence="6" id="KW-1133">Transmembrane helix</keyword>
<keyword evidence="4" id="KW-0677">Repeat</keyword>
<evidence type="ECO:0000256" key="8">
    <source>
        <dbReference type="ARBA" id="ARBA00023157"/>
    </source>
</evidence>
<keyword evidence="8" id="KW-1015">Disulfide bond</keyword>
<keyword evidence="2" id="KW-0812">Transmembrane</keyword>
<dbReference type="InterPro" id="IPR036179">
    <property type="entry name" value="Ig-like_dom_sf"/>
</dbReference>
<evidence type="ECO:0000256" key="2">
    <source>
        <dbReference type="ARBA" id="ARBA00022692"/>
    </source>
</evidence>
<dbReference type="SUPFAM" id="SSF48726">
    <property type="entry name" value="Immunoglobulin"/>
    <property type="match status" value="1"/>
</dbReference>
<feature type="non-terminal residue" evidence="11">
    <location>
        <position position="1"/>
    </location>
</feature>
<dbReference type="PANTHER" id="PTHR13771:SF9">
    <property type="entry name" value="INTERCELLULAR ADHESION MOLECULE 5"/>
    <property type="match status" value="1"/>
</dbReference>
<sequence>LLNVTEWNSSVLCFYSCGDDRKVVTTKLTVYRALEPAVLEPVPDLAVGKSHELVCHVADVAPIQNLTVILRQGGKTLHTKTFKEHGKEKPESVRVTYQLTAQRQDDG</sequence>
<accession>A0A7K4STG4</accession>
<keyword evidence="7" id="KW-0472">Membrane</keyword>
<dbReference type="InterPro" id="IPR013783">
    <property type="entry name" value="Ig-like_fold"/>
</dbReference>
<keyword evidence="12" id="KW-1185">Reference proteome</keyword>
<dbReference type="PANTHER" id="PTHR13771">
    <property type="entry name" value="INTERCELLULAR ADHESION MOLECULE"/>
    <property type="match status" value="1"/>
</dbReference>
<evidence type="ECO:0000256" key="6">
    <source>
        <dbReference type="ARBA" id="ARBA00022989"/>
    </source>
</evidence>
<evidence type="ECO:0000256" key="9">
    <source>
        <dbReference type="ARBA" id="ARBA00023180"/>
    </source>
</evidence>
<dbReference type="GO" id="GO:0005178">
    <property type="term" value="F:integrin binding"/>
    <property type="evidence" value="ECO:0007669"/>
    <property type="project" value="InterPro"/>
</dbReference>
<feature type="non-terminal residue" evidence="11">
    <location>
        <position position="107"/>
    </location>
</feature>
<proteinExistence type="predicted"/>
<keyword evidence="10" id="KW-0393">Immunoglobulin domain</keyword>
<evidence type="ECO:0000256" key="5">
    <source>
        <dbReference type="ARBA" id="ARBA00022889"/>
    </source>
</evidence>
<evidence type="ECO:0000313" key="11">
    <source>
        <dbReference type="EMBL" id="NWQ89028.1"/>
    </source>
</evidence>
<evidence type="ECO:0000256" key="1">
    <source>
        <dbReference type="ARBA" id="ARBA00004479"/>
    </source>
</evidence>
<keyword evidence="9" id="KW-0325">Glycoprotein</keyword>
<gene>
    <name evidence="11" type="primary">Icam4_0</name>
    <name evidence="11" type="ORF">BURBIS_R15680</name>
</gene>
<organism evidence="11 12">
    <name type="scientific">Burhinus bistriatus</name>
    <dbReference type="NCBI Taxonomy" id="240201"/>
    <lineage>
        <taxon>Eukaryota</taxon>
        <taxon>Metazoa</taxon>
        <taxon>Chordata</taxon>
        <taxon>Craniata</taxon>
        <taxon>Vertebrata</taxon>
        <taxon>Euteleostomi</taxon>
        <taxon>Archelosauria</taxon>
        <taxon>Archosauria</taxon>
        <taxon>Dinosauria</taxon>
        <taxon>Saurischia</taxon>
        <taxon>Theropoda</taxon>
        <taxon>Coelurosauria</taxon>
        <taxon>Aves</taxon>
        <taxon>Neognathae</taxon>
        <taxon>Neoaves</taxon>
        <taxon>Charadriiformes</taxon>
        <taxon>Burhinidae</taxon>
        <taxon>Burhinus</taxon>
    </lineage>
</organism>
<dbReference type="GO" id="GO:0098609">
    <property type="term" value="P:cell-cell adhesion"/>
    <property type="evidence" value="ECO:0007669"/>
    <property type="project" value="InterPro"/>
</dbReference>
<evidence type="ECO:0000256" key="3">
    <source>
        <dbReference type="ARBA" id="ARBA00022729"/>
    </source>
</evidence>
<dbReference type="InterPro" id="IPR003987">
    <property type="entry name" value="ICAM_VCAM_N"/>
</dbReference>
<dbReference type="EMBL" id="VYXH01003896">
    <property type="protein sequence ID" value="NWQ89028.1"/>
    <property type="molecule type" value="Genomic_DNA"/>
</dbReference>
<keyword evidence="3" id="KW-0732">Signal</keyword>
<dbReference type="Gene3D" id="2.60.40.10">
    <property type="entry name" value="Immunoglobulins"/>
    <property type="match status" value="1"/>
</dbReference>
<dbReference type="GO" id="GO:0005886">
    <property type="term" value="C:plasma membrane"/>
    <property type="evidence" value="ECO:0007669"/>
    <property type="project" value="TreeGrafter"/>
</dbReference>
<comment type="caution">
    <text evidence="11">The sequence shown here is derived from an EMBL/GenBank/DDBJ whole genome shotgun (WGS) entry which is preliminary data.</text>
</comment>
<dbReference type="AlphaFoldDB" id="A0A7K4STG4"/>
<evidence type="ECO:0000256" key="7">
    <source>
        <dbReference type="ARBA" id="ARBA00023136"/>
    </source>
</evidence>
<reference evidence="11 12" key="1">
    <citation type="submission" date="2019-09" db="EMBL/GenBank/DDBJ databases">
        <title>Bird 10,000 Genomes (B10K) Project - Family phase.</title>
        <authorList>
            <person name="Zhang G."/>
        </authorList>
    </citation>
    <scope>NUCLEOTIDE SEQUENCE [LARGE SCALE GENOMIC DNA]</scope>
    <source>
        <strain evidence="11">B10K-DU-001-64</strain>
        <tissue evidence="11">Muscle</tissue>
    </source>
</reference>
<keyword evidence="5" id="KW-0130">Cell adhesion</keyword>
<evidence type="ECO:0000256" key="4">
    <source>
        <dbReference type="ARBA" id="ARBA00022737"/>
    </source>
</evidence>
<evidence type="ECO:0000313" key="12">
    <source>
        <dbReference type="Proteomes" id="UP000574691"/>
    </source>
</evidence>
<dbReference type="Proteomes" id="UP000574691">
    <property type="component" value="Unassembled WGS sequence"/>
</dbReference>
<dbReference type="InterPro" id="IPR047012">
    <property type="entry name" value="ICAM_VCAM"/>
</dbReference>
<protein>
    <submittedName>
        <fullName evidence="11">ICAM4 protein</fullName>
    </submittedName>
</protein>
<evidence type="ECO:0000256" key="10">
    <source>
        <dbReference type="ARBA" id="ARBA00023319"/>
    </source>
</evidence>
<dbReference type="PRINTS" id="PR01472">
    <property type="entry name" value="ICAMVCAM1"/>
</dbReference>
<comment type="subcellular location">
    <subcellularLocation>
        <location evidence="1">Membrane</location>
        <topology evidence="1">Single-pass type I membrane protein</topology>
    </subcellularLocation>
</comment>
<name>A0A7K4STG4_9CHAR</name>